<dbReference type="PANTHER" id="PTHR39639:SF1">
    <property type="entry name" value="DUF262 DOMAIN-CONTAINING PROTEIN"/>
    <property type="match status" value="1"/>
</dbReference>
<dbReference type="InterPro" id="IPR004919">
    <property type="entry name" value="GmrSD_N"/>
</dbReference>
<evidence type="ECO:0000313" key="3">
    <source>
        <dbReference type="Proteomes" id="UP000432350"/>
    </source>
</evidence>
<dbReference type="RefSeq" id="WP_159333348.1">
    <property type="nucleotide sequence ID" value="NZ_LR733857.1"/>
</dbReference>
<dbReference type="Pfam" id="PF03235">
    <property type="entry name" value="GmrSD_N"/>
    <property type="match status" value="1"/>
</dbReference>
<proteinExistence type="predicted"/>
<dbReference type="PANTHER" id="PTHR39639">
    <property type="entry name" value="CHROMOSOME 16, WHOLE GENOME SHOTGUN SEQUENCE"/>
    <property type="match status" value="1"/>
</dbReference>
<dbReference type="Proteomes" id="UP000432350">
    <property type="component" value="Unassembled WGS sequence"/>
</dbReference>
<gene>
    <name evidence="2" type="ORF">SPHINGO8BC_140249</name>
</gene>
<protein>
    <recommendedName>
        <fullName evidence="1">GmrSD restriction endonucleases N-terminal domain-containing protein</fullName>
    </recommendedName>
</protein>
<evidence type="ECO:0000259" key="1">
    <source>
        <dbReference type="Pfam" id="PF03235"/>
    </source>
</evidence>
<sequence>MHYKYSTITIRELLELTISERINLSPSYQRGFIWSLPDQKALINTISKGYPLPNLFIRVLGNGQMEMVDGQQRSRTIIKHSKGDIKITSKDNIELCDKETFLEYVIQVAYMYEISDEQIREVYYFINKKGINLNDPERQKAYYSDTLFLKLAEELSNNQSLINLDLFSDKTVSRFNDRDFIQELLGYLFKYEEDKKNKINVGVEGIRDKKVYIEKELFSNDITEDEYKSLSNSFETIINILSRWNDIYPINKTRYKQKMTFIQYFAI</sequence>
<dbReference type="EMBL" id="CABWMV010000006">
    <property type="protein sequence ID" value="VXC56585.1"/>
    <property type="molecule type" value="Genomic_DNA"/>
</dbReference>
<reference evidence="2 3" key="1">
    <citation type="submission" date="2019-10" db="EMBL/GenBank/DDBJ databases">
        <authorList>
            <person name="Karimi E."/>
        </authorList>
    </citation>
    <scope>NUCLEOTIDE SEQUENCE [LARGE SCALE GENOMIC DNA]</scope>
    <source>
        <strain evidence="2">Sphingobacterium sp. 8BC</strain>
    </source>
</reference>
<evidence type="ECO:0000313" key="2">
    <source>
        <dbReference type="EMBL" id="VXC56585.1"/>
    </source>
</evidence>
<accession>A0A653ZMK0</accession>
<feature type="domain" description="GmrSD restriction endonucleases N-terminal" evidence="1">
    <location>
        <begin position="20"/>
        <end position="168"/>
    </location>
</feature>
<dbReference type="AlphaFoldDB" id="A0A653ZMK0"/>
<name>A0A653ZMK0_SPHMU</name>
<organism evidence="2 3">
    <name type="scientific">Sphingobacterium multivorum</name>
    <dbReference type="NCBI Taxonomy" id="28454"/>
    <lineage>
        <taxon>Bacteria</taxon>
        <taxon>Pseudomonadati</taxon>
        <taxon>Bacteroidota</taxon>
        <taxon>Sphingobacteriia</taxon>
        <taxon>Sphingobacteriales</taxon>
        <taxon>Sphingobacteriaceae</taxon>
        <taxon>Sphingobacterium</taxon>
    </lineage>
</organism>